<feature type="transmembrane region" description="Helical" evidence="10">
    <location>
        <begin position="175"/>
        <end position="196"/>
    </location>
</feature>
<feature type="transmembrane region" description="Helical" evidence="10">
    <location>
        <begin position="307"/>
        <end position="326"/>
    </location>
</feature>
<evidence type="ECO:0000256" key="3">
    <source>
        <dbReference type="ARBA" id="ARBA00022606"/>
    </source>
</evidence>
<keyword evidence="12" id="KW-1185">Reference proteome</keyword>
<sequence>MLVNISREYNISRVLLSCLGLWPIQSKFAKRFLPSFCFIVDISFVPLEILTLYKHGHDGQMIFECLYQMVVTAIFLVKLLNQLLNYNKIQQLYETMETHWNIFTSDFEVQILKRYSHVAHQFTIFYSVMIYILAVMFITIPSLGPMLLDVLLPLNKSRPKNIATFTDYGVDQDEYFVPIFLYTSLMIVVGITILVATDTMHVSCTVHACGLFQIIGYEVENIISIARMGEQVNNIQRTKTGYERFTEKQIYQEYILCLKKHQLALEYVKVLNDTYKYVGISFTLLIGATFTLIGVRIVYVLDQIGELIKFAFIIMGAMLHLIIVCYTGQKLMNESENIFHRAYSAEWYNFSPRLKSLLVIFCHKSLVPAKVTAGNLFPLSMQVFATVVRTSGSYFTTLLSLKA</sequence>
<dbReference type="Proteomes" id="UP001430953">
    <property type="component" value="Unassembled WGS sequence"/>
</dbReference>
<evidence type="ECO:0000256" key="4">
    <source>
        <dbReference type="ARBA" id="ARBA00022692"/>
    </source>
</evidence>
<evidence type="ECO:0000256" key="7">
    <source>
        <dbReference type="ARBA" id="ARBA00023136"/>
    </source>
</evidence>
<dbReference type="InterPro" id="IPR004117">
    <property type="entry name" value="7tm6_olfct_rcpt"/>
</dbReference>
<evidence type="ECO:0000256" key="6">
    <source>
        <dbReference type="ARBA" id="ARBA00022989"/>
    </source>
</evidence>
<accession>A0AAW2FQ62</accession>
<keyword evidence="3 10" id="KW-0716">Sensory transduction</keyword>
<feature type="transmembrane region" description="Helical" evidence="10">
    <location>
        <begin position="32"/>
        <end position="53"/>
    </location>
</feature>
<comment type="caution">
    <text evidence="11">The sequence shown here is derived from an EMBL/GenBank/DDBJ whole genome shotgun (WGS) entry which is preliminary data.</text>
</comment>
<evidence type="ECO:0000256" key="5">
    <source>
        <dbReference type="ARBA" id="ARBA00022725"/>
    </source>
</evidence>
<dbReference type="PANTHER" id="PTHR21137:SF35">
    <property type="entry name" value="ODORANT RECEPTOR 19A-RELATED"/>
    <property type="match status" value="1"/>
</dbReference>
<proteinExistence type="inferred from homology"/>
<evidence type="ECO:0000313" key="11">
    <source>
        <dbReference type="EMBL" id="KAL0117365.1"/>
    </source>
</evidence>
<dbReference type="AlphaFoldDB" id="A0AAW2FQ62"/>
<keyword evidence="6 10" id="KW-1133">Transmembrane helix</keyword>
<protein>
    <recommendedName>
        <fullName evidence="10">Odorant receptor</fullName>
    </recommendedName>
</protein>
<comment type="subcellular location">
    <subcellularLocation>
        <location evidence="1 10">Cell membrane</location>
        <topology evidence="1 10">Multi-pass membrane protein</topology>
    </subcellularLocation>
</comment>
<feature type="transmembrane region" description="Helical" evidence="10">
    <location>
        <begin position="277"/>
        <end position="301"/>
    </location>
</feature>
<evidence type="ECO:0000256" key="10">
    <source>
        <dbReference type="RuleBase" id="RU351113"/>
    </source>
</evidence>
<dbReference type="Pfam" id="PF02949">
    <property type="entry name" value="7tm_6"/>
    <property type="match status" value="1"/>
</dbReference>
<comment type="similarity">
    <text evidence="10">Belongs to the insect chemoreceptor superfamily. Heteromeric odorant receptor channel (TC 1.A.69) family.</text>
</comment>
<keyword evidence="2" id="KW-1003">Cell membrane</keyword>
<keyword evidence="4 10" id="KW-0812">Transmembrane</keyword>
<evidence type="ECO:0000256" key="9">
    <source>
        <dbReference type="ARBA" id="ARBA00023224"/>
    </source>
</evidence>
<organism evidence="11 12">
    <name type="scientific">Cardiocondyla obscurior</name>
    <dbReference type="NCBI Taxonomy" id="286306"/>
    <lineage>
        <taxon>Eukaryota</taxon>
        <taxon>Metazoa</taxon>
        <taxon>Ecdysozoa</taxon>
        <taxon>Arthropoda</taxon>
        <taxon>Hexapoda</taxon>
        <taxon>Insecta</taxon>
        <taxon>Pterygota</taxon>
        <taxon>Neoptera</taxon>
        <taxon>Endopterygota</taxon>
        <taxon>Hymenoptera</taxon>
        <taxon>Apocrita</taxon>
        <taxon>Aculeata</taxon>
        <taxon>Formicoidea</taxon>
        <taxon>Formicidae</taxon>
        <taxon>Myrmicinae</taxon>
        <taxon>Cardiocondyla</taxon>
    </lineage>
</organism>
<name>A0AAW2FQ62_9HYME</name>
<feature type="transmembrane region" description="Helical" evidence="10">
    <location>
        <begin position="123"/>
        <end position="144"/>
    </location>
</feature>
<evidence type="ECO:0000313" key="12">
    <source>
        <dbReference type="Proteomes" id="UP001430953"/>
    </source>
</evidence>
<keyword evidence="8 10" id="KW-0675">Receptor</keyword>
<dbReference type="GO" id="GO:0007165">
    <property type="term" value="P:signal transduction"/>
    <property type="evidence" value="ECO:0007669"/>
    <property type="project" value="UniProtKB-KW"/>
</dbReference>
<reference evidence="11 12" key="1">
    <citation type="submission" date="2023-03" db="EMBL/GenBank/DDBJ databases">
        <title>High recombination rates correlate with genetic variation in Cardiocondyla obscurior ants.</title>
        <authorList>
            <person name="Errbii M."/>
        </authorList>
    </citation>
    <scope>NUCLEOTIDE SEQUENCE [LARGE SCALE GENOMIC DNA]</scope>
    <source>
        <strain evidence="11">Alpha-2009</strain>
        <tissue evidence="11">Whole body</tissue>
    </source>
</reference>
<dbReference type="PANTHER" id="PTHR21137">
    <property type="entry name" value="ODORANT RECEPTOR"/>
    <property type="match status" value="1"/>
</dbReference>
<evidence type="ECO:0000256" key="1">
    <source>
        <dbReference type="ARBA" id="ARBA00004651"/>
    </source>
</evidence>
<feature type="transmembrane region" description="Helical" evidence="10">
    <location>
        <begin position="59"/>
        <end position="80"/>
    </location>
</feature>
<dbReference type="GO" id="GO:0005549">
    <property type="term" value="F:odorant binding"/>
    <property type="evidence" value="ECO:0007669"/>
    <property type="project" value="InterPro"/>
</dbReference>
<evidence type="ECO:0000256" key="8">
    <source>
        <dbReference type="ARBA" id="ARBA00023170"/>
    </source>
</evidence>
<dbReference type="GO" id="GO:0005886">
    <property type="term" value="C:plasma membrane"/>
    <property type="evidence" value="ECO:0007669"/>
    <property type="project" value="UniProtKB-SubCell"/>
</dbReference>
<dbReference type="GO" id="GO:0004984">
    <property type="term" value="F:olfactory receptor activity"/>
    <property type="evidence" value="ECO:0007669"/>
    <property type="project" value="InterPro"/>
</dbReference>
<dbReference type="EMBL" id="JADYXP020000009">
    <property type="protein sequence ID" value="KAL0117365.1"/>
    <property type="molecule type" value="Genomic_DNA"/>
</dbReference>
<keyword evidence="7 10" id="KW-0472">Membrane</keyword>
<keyword evidence="5 10" id="KW-0552">Olfaction</keyword>
<keyword evidence="9 10" id="KW-0807">Transducer</keyword>
<comment type="caution">
    <text evidence="10">Lacks conserved residue(s) required for the propagation of feature annotation.</text>
</comment>
<gene>
    <name evidence="11" type="ORF">PUN28_010303</name>
</gene>
<evidence type="ECO:0000256" key="2">
    <source>
        <dbReference type="ARBA" id="ARBA00022475"/>
    </source>
</evidence>